<feature type="active site" evidence="9">
    <location>
        <position position="381"/>
    </location>
</feature>
<evidence type="ECO:0000259" key="13">
    <source>
        <dbReference type="PROSITE" id="PS50214"/>
    </source>
</evidence>
<feature type="region of interest" description="Disordered" evidence="10">
    <location>
        <begin position="870"/>
        <end position="906"/>
    </location>
</feature>
<dbReference type="CDD" id="cd04269">
    <property type="entry name" value="ZnMc_adamalysin_II_like"/>
    <property type="match status" value="1"/>
</dbReference>
<feature type="disulfide bond" evidence="8">
    <location>
        <begin position="716"/>
        <end position="725"/>
    </location>
</feature>
<feature type="compositionally biased region" description="Polar residues" evidence="10">
    <location>
        <begin position="1241"/>
        <end position="1263"/>
    </location>
</feature>
<dbReference type="RefSeq" id="XP_026754264.2">
    <property type="nucleotide sequence ID" value="XM_026898463.3"/>
</dbReference>
<dbReference type="InterPro" id="IPR024079">
    <property type="entry name" value="MetalloPept_cat_dom_sf"/>
</dbReference>
<protein>
    <submittedName>
        <fullName evidence="16">Disintegrin and metalloproteinase domain-containing protein 12</fullName>
    </submittedName>
</protein>
<feature type="compositionally biased region" description="Basic and acidic residues" evidence="10">
    <location>
        <begin position="1350"/>
        <end position="1360"/>
    </location>
</feature>
<dbReference type="PROSITE" id="PS50214">
    <property type="entry name" value="DISINTEGRIN_2"/>
    <property type="match status" value="1"/>
</dbReference>
<feature type="binding site" evidence="9">
    <location>
        <position position="384"/>
    </location>
    <ligand>
        <name>Zn(2+)</name>
        <dbReference type="ChEBI" id="CHEBI:29105"/>
        <note>catalytic</note>
    </ligand>
</feature>
<dbReference type="SMART" id="SM00608">
    <property type="entry name" value="ACR"/>
    <property type="match status" value="1"/>
</dbReference>
<dbReference type="FunCoup" id="A0A6J1WR00">
    <property type="interactions" value="199"/>
</dbReference>
<organism evidence="15 16">
    <name type="scientific">Galleria mellonella</name>
    <name type="common">Greater wax moth</name>
    <dbReference type="NCBI Taxonomy" id="7137"/>
    <lineage>
        <taxon>Eukaryota</taxon>
        <taxon>Metazoa</taxon>
        <taxon>Ecdysozoa</taxon>
        <taxon>Arthropoda</taxon>
        <taxon>Hexapoda</taxon>
        <taxon>Insecta</taxon>
        <taxon>Pterygota</taxon>
        <taxon>Neoptera</taxon>
        <taxon>Endopterygota</taxon>
        <taxon>Lepidoptera</taxon>
        <taxon>Glossata</taxon>
        <taxon>Ditrysia</taxon>
        <taxon>Pyraloidea</taxon>
        <taxon>Pyralidae</taxon>
        <taxon>Galleriinae</taxon>
        <taxon>Galleria</taxon>
    </lineage>
</organism>
<dbReference type="PROSITE" id="PS50215">
    <property type="entry name" value="ADAM_MEPRO"/>
    <property type="match status" value="1"/>
</dbReference>
<feature type="domain" description="Disintegrin" evidence="13">
    <location>
        <begin position="446"/>
        <end position="539"/>
    </location>
</feature>
<keyword evidence="6 8" id="KW-1015">Disulfide bond</keyword>
<keyword evidence="15" id="KW-1185">Reference proteome</keyword>
<feature type="compositionally biased region" description="Basic and acidic residues" evidence="10">
    <location>
        <begin position="1296"/>
        <end position="1305"/>
    </location>
</feature>
<feature type="disulfide bond" evidence="9">
    <location>
        <begin position="397"/>
        <end position="402"/>
    </location>
</feature>
<keyword evidence="8" id="KW-0245">EGF-like domain</keyword>
<feature type="domain" description="EGF-like" evidence="12">
    <location>
        <begin position="694"/>
        <end position="726"/>
    </location>
</feature>
<dbReference type="PROSITE" id="PS01186">
    <property type="entry name" value="EGF_2"/>
    <property type="match status" value="1"/>
</dbReference>
<feature type="domain" description="Peptidase M12B" evidence="14">
    <location>
        <begin position="244"/>
        <end position="440"/>
    </location>
</feature>
<evidence type="ECO:0000256" key="3">
    <source>
        <dbReference type="ARBA" id="ARBA00022989"/>
    </source>
</evidence>
<dbReference type="Pfam" id="PF01421">
    <property type="entry name" value="Reprolysin"/>
    <property type="match status" value="1"/>
</dbReference>
<accession>A0A6J1WR00</accession>
<dbReference type="InterPro" id="IPR001762">
    <property type="entry name" value="Disintegrin_dom"/>
</dbReference>
<dbReference type="GO" id="GO:0006509">
    <property type="term" value="P:membrane protein ectodomain proteolysis"/>
    <property type="evidence" value="ECO:0007669"/>
    <property type="project" value="TreeGrafter"/>
</dbReference>
<feature type="compositionally biased region" description="Polar residues" evidence="10">
    <location>
        <begin position="811"/>
        <end position="828"/>
    </location>
</feature>
<dbReference type="InterPro" id="IPR002870">
    <property type="entry name" value="Peptidase_M12B_N"/>
</dbReference>
<evidence type="ECO:0000256" key="4">
    <source>
        <dbReference type="ARBA" id="ARBA00023049"/>
    </source>
</evidence>
<feature type="transmembrane region" description="Helical" evidence="11">
    <location>
        <begin position="750"/>
        <end position="772"/>
    </location>
</feature>
<dbReference type="GO" id="GO:0004222">
    <property type="term" value="F:metalloendopeptidase activity"/>
    <property type="evidence" value="ECO:0007669"/>
    <property type="project" value="InterPro"/>
</dbReference>
<dbReference type="SUPFAM" id="SSF57552">
    <property type="entry name" value="Blood coagulation inhibitor (disintegrin)"/>
    <property type="match status" value="1"/>
</dbReference>
<dbReference type="Pfam" id="PF01562">
    <property type="entry name" value="Pep_M12B_propep"/>
    <property type="match status" value="1"/>
</dbReference>
<name>A0A6J1WR00_GALME</name>
<feature type="binding site" evidence="9">
    <location>
        <position position="380"/>
    </location>
    <ligand>
        <name>Zn(2+)</name>
        <dbReference type="ChEBI" id="CHEBI:29105"/>
        <note>catalytic</note>
    </ligand>
</feature>
<feature type="region of interest" description="Disordered" evidence="10">
    <location>
        <begin position="927"/>
        <end position="949"/>
    </location>
</feature>
<dbReference type="Pfam" id="PF00200">
    <property type="entry name" value="Disintegrin"/>
    <property type="match status" value="1"/>
</dbReference>
<evidence type="ECO:0000256" key="8">
    <source>
        <dbReference type="PROSITE-ProRule" id="PRU00076"/>
    </source>
</evidence>
<dbReference type="SMART" id="SM00050">
    <property type="entry name" value="DISIN"/>
    <property type="match status" value="1"/>
</dbReference>
<evidence type="ECO:0000259" key="12">
    <source>
        <dbReference type="PROSITE" id="PS50026"/>
    </source>
</evidence>
<keyword evidence="9" id="KW-0862">Zinc</keyword>
<dbReference type="InterPro" id="IPR000742">
    <property type="entry name" value="EGF"/>
</dbReference>
<feature type="compositionally biased region" description="Polar residues" evidence="10">
    <location>
        <begin position="1386"/>
        <end position="1396"/>
    </location>
</feature>
<evidence type="ECO:0000256" key="9">
    <source>
        <dbReference type="PROSITE-ProRule" id="PRU00276"/>
    </source>
</evidence>
<evidence type="ECO:0000256" key="7">
    <source>
        <dbReference type="PROSITE-ProRule" id="PRU00068"/>
    </source>
</evidence>
<dbReference type="Gene3D" id="3.40.390.10">
    <property type="entry name" value="Collagenase (Catalytic Domain)"/>
    <property type="match status" value="1"/>
</dbReference>
<evidence type="ECO:0000256" key="2">
    <source>
        <dbReference type="ARBA" id="ARBA00022692"/>
    </source>
</evidence>
<feature type="disulfide bond" evidence="9">
    <location>
        <begin position="355"/>
        <end position="435"/>
    </location>
</feature>
<dbReference type="Pfam" id="PF08516">
    <property type="entry name" value="ADAM_CR"/>
    <property type="match status" value="1"/>
</dbReference>
<keyword evidence="9" id="KW-0479">Metal-binding</keyword>
<dbReference type="Proteomes" id="UP001652740">
    <property type="component" value="Unplaced"/>
</dbReference>
<dbReference type="InterPro" id="IPR034027">
    <property type="entry name" value="Reprolysin_adamalysin"/>
</dbReference>
<evidence type="ECO:0000256" key="6">
    <source>
        <dbReference type="ARBA" id="ARBA00023157"/>
    </source>
</evidence>
<dbReference type="GeneID" id="113514386"/>
<keyword evidence="4 16" id="KW-0482">Metalloprotease</keyword>
<evidence type="ECO:0000313" key="16">
    <source>
        <dbReference type="RefSeq" id="XP_026754264.2"/>
    </source>
</evidence>
<dbReference type="InterPro" id="IPR036436">
    <property type="entry name" value="Disintegrin_dom_sf"/>
</dbReference>
<dbReference type="KEGG" id="gmw:113514386"/>
<feature type="region of interest" description="Disordered" evidence="10">
    <location>
        <begin position="1229"/>
        <end position="1264"/>
    </location>
</feature>
<feature type="disulfide bond" evidence="9">
    <location>
        <begin position="395"/>
        <end position="419"/>
    </location>
</feature>
<feature type="compositionally biased region" description="Polar residues" evidence="10">
    <location>
        <begin position="1068"/>
        <end position="1079"/>
    </location>
</feature>
<keyword evidence="5 11" id="KW-0472">Membrane</keyword>
<keyword evidence="3 11" id="KW-1133">Transmembrane helix</keyword>
<dbReference type="PROSITE" id="PS50026">
    <property type="entry name" value="EGF_3"/>
    <property type="match status" value="1"/>
</dbReference>
<feature type="disulfide bond" evidence="7">
    <location>
        <begin position="511"/>
        <end position="531"/>
    </location>
</feature>
<feature type="compositionally biased region" description="Polar residues" evidence="10">
    <location>
        <begin position="934"/>
        <end position="949"/>
    </location>
</feature>
<feature type="disulfide bond" evidence="8">
    <location>
        <begin position="698"/>
        <end position="708"/>
    </location>
</feature>
<dbReference type="GO" id="GO:0016020">
    <property type="term" value="C:membrane"/>
    <property type="evidence" value="ECO:0007669"/>
    <property type="project" value="UniProtKB-SubCell"/>
</dbReference>
<feature type="region of interest" description="Disordered" evidence="10">
    <location>
        <begin position="1289"/>
        <end position="1397"/>
    </location>
</feature>
<evidence type="ECO:0000313" key="15">
    <source>
        <dbReference type="Proteomes" id="UP001652740"/>
    </source>
</evidence>
<dbReference type="PANTHER" id="PTHR11905">
    <property type="entry name" value="ADAM A DISINTEGRIN AND METALLOPROTEASE DOMAIN"/>
    <property type="match status" value="1"/>
</dbReference>
<dbReference type="GO" id="GO:0046872">
    <property type="term" value="F:metal ion binding"/>
    <property type="evidence" value="ECO:0007669"/>
    <property type="project" value="UniProtKB-KW"/>
</dbReference>
<keyword evidence="4 16" id="KW-0645">Protease</keyword>
<dbReference type="Gene3D" id="2.10.25.10">
    <property type="entry name" value="Laminin"/>
    <property type="match status" value="1"/>
</dbReference>
<comment type="subcellular location">
    <subcellularLocation>
        <location evidence="1">Membrane</location>
        <topology evidence="1">Single-pass membrane protein</topology>
    </subcellularLocation>
</comment>
<feature type="region of interest" description="Disordered" evidence="10">
    <location>
        <begin position="811"/>
        <end position="849"/>
    </location>
</feature>
<evidence type="ECO:0000256" key="10">
    <source>
        <dbReference type="SAM" id="MobiDB-lite"/>
    </source>
</evidence>
<evidence type="ECO:0000256" key="1">
    <source>
        <dbReference type="ARBA" id="ARBA00004167"/>
    </source>
</evidence>
<dbReference type="InParanoid" id="A0A6J1WR00"/>
<dbReference type="SUPFAM" id="SSF55486">
    <property type="entry name" value="Metalloproteases ('zincins'), catalytic domain"/>
    <property type="match status" value="1"/>
</dbReference>
<sequence>MSQSFTCTKMCDNVCVWCLYIVCLLILSAVTKNGVESHELKRPAREFSRHRIVQPTVQHGRTKREISTTRDTNGVHHTDVTVTVHIDGEDYVLDLRLNQDLVTEDHVIRYQTGGKTVTHKPKKEDLDLCQYSGTVRGKPGSWVAVSTCRGLRGIIYDGQTMKYIEPAQGHDIQSSHYIYDHGDLNTVNKCGFGGVTNNTHYDPLLLQKYHAKKEMQKSRITRYKRDATDDTLVRGPYNQNKMSRYVELVLVSDYREYLANGESIETVHHQLKDVANIINAVYSPLNIFIALVGVVVWSERDEIELVENGDTTLNNFLYYRRHVLLRDIPNDNAHLITRQQFVEGVVGKALKGPICTYEFSGGVANNHSEVIGLVATTIAHEMGHNFGMDHDDVDCECPKEKCIMSPSSTSVMPTHWSNCSLSSLALAFERGMDYCLRNKPRRLFDSPTCGNGFVEAGEQCDCGLRLPGMAPNACEACCHADTCMLRANATCAAGTCCDLQTCRPARAGRECRAAARECDLPEYCSGYSEHCPPDVHKMDSTPCSAGEAYCVRGSCRTHNDQCRLLWGATGENSHPKCYITNNVKGNKTGNCGYDRRSMTFARCALADTACGLLHCRHLNERLEFGMESVSQLAAVFINNNGTIIPCRTAIIDLGLSDVDPGMVPDGAKCGHNKMCLKQKCVDIEWVREMIAHKESSVCPSNCSGHGVCNSEGHCHCDAGFAPPLCSLPGPGGSFDSGPATDPSVQRNFMVAMYIIFLGIIPSILIILFLIYYSRHNVLLWWKKPRKSMQSPKKSSLQQRISRSASKFAANFQSGAPSNAQPVVHTLSNPDDMSSSLLRNDSDRSPSGNLNPTAFFGNFKGFSLTPIEKNQTNAKEGPEIAVIDKNSKTSDPNKSAKITPVHRSSSNSQNIVNQGVLKPVLRTAPPLPVVPATAKTSPKTSPSVKRTNSSVQNRIKALMGEKEEQPIINPPPRPVISSPILEASTCTAKELISPLQGSKTLGPMRAAPTVPVISPNLPKRPLSMHSAGTVPQKPLPEEPKKVKEGISLNRIASFLKQDKSKEKERNTVERSNSLPKNPNHQVKFPKAVDKNALRNLQISNPILQKDIELPVSTVPVVSDSEDGDDAKPFVNRAQSMRAPATQKPIIQSFGSMRQPAGAPRPVSMVGRPTAPPPPLPSESLQTYQNSKSQNDIKSTDYVDCIEEKQAPLAHIDEESSDNIYAIIEESPVKHMPPLGGSVLAKTDSQSPPEGHTTPKSVPSNSGSAESMGLLGEIVNEIQNRNFDSIYSASTLSRKKGKKEENAENSRDSTYMNTNHYKTPESVYSNSGAKSNASTTSSGYLHPSAVNVPTFQKDDDTKDNDKPPSSPTLKTNSKIPTFIRQVTPPGLKNTSTFRNVPQSPKIANKNINVTQKNISNSPDLVSSCSVADTKNVKAPDVINNNKVSTEHPKVATKPTVTAKPNDNRPPLRPAPTIEKKTSLRTAPTVKPTTNLSRVQTEKNAPLNRANSKVDSNVKAIADNLNKNKPKVVPKPTAVSVQRTDSNIKPNATKLVSKPSNVASLQQKFENRKSFGKEITTAKK</sequence>
<feature type="region of interest" description="Disordered" evidence="10">
    <location>
        <begin position="1054"/>
        <end position="1083"/>
    </location>
</feature>
<keyword evidence="2 11" id="KW-0812">Transmembrane</keyword>
<feature type="compositionally biased region" description="Polar residues" evidence="10">
    <location>
        <begin position="1177"/>
        <end position="1190"/>
    </location>
</feature>
<evidence type="ECO:0000256" key="11">
    <source>
        <dbReference type="SAM" id="Phobius"/>
    </source>
</evidence>
<dbReference type="PANTHER" id="PTHR11905:SF159">
    <property type="entry name" value="ADAM METALLOPROTEASE"/>
    <property type="match status" value="1"/>
</dbReference>
<feature type="region of interest" description="Disordered" evidence="10">
    <location>
        <begin position="1148"/>
        <end position="1190"/>
    </location>
</feature>
<gene>
    <name evidence="16" type="primary">LOC113514386</name>
</gene>
<evidence type="ECO:0000259" key="14">
    <source>
        <dbReference type="PROSITE" id="PS50215"/>
    </source>
</evidence>
<feature type="binding site" evidence="9">
    <location>
        <position position="390"/>
    </location>
    <ligand>
        <name>Zn(2+)</name>
        <dbReference type="ChEBI" id="CHEBI:29105"/>
        <note>catalytic</note>
    </ligand>
</feature>
<comment type="caution">
    <text evidence="8">Lacks conserved residue(s) required for the propagation of feature annotation.</text>
</comment>
<reference evidence="16" key="1">
    <citation type="submission" date="2025-08" db="UniProtKB">
        <authorList>
            <consortium name="RefSeq"/>
        </authorList>
    </citation>
    <scope>IDENTIFICATION</scope>
    <source>
        <tissue evidence="16">Whole larvae</tissue>
    </source>
</reference>
<evidence type="ECO:0000256" key="5">
    <source>
        <dbReference type="ARBA" id="ARBA00023136"/>
    </source>
</evidence>
<dbReference type="InterPro" id="IPR001590">
    <property type="entry name" value="Peptidase_M12B"/>
</dbReference>
<feature type="compositionally biased region" description="Basic and acidic residues" evidence="10">
    <location>
        <begin position="1055"/>
        <end position="1067"/>
    </location>
</feature>
<feature type="compositionally biased region" description="Polar residues" evidence="10">
    <location>
        <begin position="1306"/>
        <end position="1337"/>
    </location>
</feature>
<dbReference type="InterPro" id="IPR006586">
    <property type="entry name" value="ADAM_Cys-rich"/>
</dbReference>
<keyword evidence="4 16" id="KW-0378">Hydrolase</keyword>
<dbReference type="Gene3D" id="4.10.70.10">
    <property type="entry name" value="Disintegrin domain"/>
    <property type="match status" value="1"/>
</dbReference>
<proteinExistence type="predicted"/>